<keyword evidence="3" id="KW-1185">Reference proteome</keyword>
<feature type="domain" description="Sulfatase-modifying factor enzyme-like" evidence="1">
    <location>
        <begin position="37"/>
        <end position="316"/>
    </location>
</feature>
<dbReference type="InterPro" id="IPR042095">
    <property type="entry name" value="SUMF_sf"/>
</dbReference>
<dbReference type="AlphaFoldDB" id="A0A1T4Y0F3"/>
<gene>
    <name evidence="2" type="ORF">SAMN04244570_1464</name>
</gene>
<name>A0A1T4Y0F3_9BACL</name>
<dbReference type="Gene3D" id="3.90.1580.10">
    <property type="entry name" value="paralog of FGE (formylglycine-generating enzyme)"/>
    <property type="match status" value="1"/>
</dbReference>
<dbReference type="PANTHER" id="PTHR23150">
    <property type="entry name" value="SULFATASE MODIFYING FACTOR 1, 2"/>
    <property type="match status" value="1"/>
</dbReference>
<dbReference type="EMBL" id="FUYJ01000002">
    <property type="protein sequence ID" value="SKA94735.1"/>
    <property type="molecule type" value="Genomic_DNA"/>
</dbReference>
<dbReference type="InterPro" id="IPR051043">
    <property type="entry name" value="Sulfatase_Mod_Factor_Kinase"/>
</dbReference>
<dbReference type="InterPro" id="IPR016187">
    <property type="entry name" value="CTDL_fold"/>
</dbReference>
<sequence length="321" mass="36337">MKKSCCSANRSAVTATIINKEDQNSITFPTEQEGSSDGMVLIPKGDFLMGTEDSDSIKIDGEGPIRRIEMDSFLMDKYAVTNKEFKEFIDNTKYVTDAEKYGWSFVFYQLLPKLSHEKSTQFSAGSPWWRVVEGASWDHPEGTESSINERMDHPVIHVSWNDTMAYCKWVGKRLPTESEWEYAARGGLEQKRFPWGDELTPKGEYRCNIWQGEFSISNTVEDGYLGTAPVDAYAPNGYGLYNMSGNVWEWCQDWFSPYHVKGQNRNPAGPASGTTKSMRGGSYLCHESYCNRYRIAARTSNTMDSSSGNLGFRCVKSIEDQ</sequence>
<dbReference type="SUPFAM" id="SSF56436">
    <property type="entry name" value="C-type lectin-like"/>
    <property type="match status" value="1"/>
</dbReference>
<reference evidence="3" key="1">
    <citation type="submission" date="2017-02" db="EMBL/GenBank/DDBJ databases">
        <authorList>
            <person name="Varghese N."/>
            <person name="Submissions S."/>
        </authorList>
    </citation>
    <scope>NUCLEOTIDE SEQUENCE [LARGE SCALE GENOMIC DNA]</scope>
    <source>
        <strain evidence="3">DSM 23966</strain>
    </source>
</reference>
<evidence type="ECO:0000313" key="3">
    <source>
        <dbReference type="Proteomes" id="UP000190042"/>
    </source>
</evidence>
<evidence type="ECO:0000259" key="1">
    <source>
        <dbReference type="Pfam" id="PF03781"/>
    </source>
</evidence>
<accession>A0A1T4Y0F3</accession>
<dbReference type="InterPro" id="IPR005532">
    <property type="entry name" value="SUMF_dom"/>
</dbReference>
<organism evidence="2 3">
    <name type="scientific">Sporosarcina newyorkensis</name>
    <dbReference type="NCBI Taxonomy" id="759851"/>
    <lineage>
        <taxon>Bacteria</taxon>
        <taxon>Bacillati</taxon>
        <taxon>Bacillota</taxon>
        <taxon>Bacilli</taxon>
        <taxon>Bacillales</taxon>
        <taxon>Caryophanaceae</taxon>
        <taxon>Sporosarcina</taxon>
    </lineage>
</organism>
<dbReference type="Proteomes" id="UP000190042">
    <property type="component" value="Unassembled WGS sequence"/>
</dbReference>
<dbReference type="GO" id="GO:0120147">
    <property type="term" value="F:formylglycine-generating oxidase activity"/>
    <property type="evidence" value="ECO:0007669"/>
    <property type="project" value="TreeGrafter"/>
</dbReference>
<proteinExistence type="predicted"/>
<dbReference type="PANTHER" id="PTHR23150:SF19">
    <property type="entry name" value="FORMYLGLYCINE-GENERATING ENZYME"/>
    <property type="match status" value="1"/>
</dbReference>
<protein>
    <submittedName>
        <fullName evidence="2">Formylglycine-generating enzyme, required for sulfatase activity, contains SUMF1/FGE domain</fullName>
    </submittedName>
</protein>
<evidence type="ECO:0000313" key="2">
    <source>
        <dbReference type="EMBL" id="SKA94735.1"/>
    </source>
</evidence>
<dbReference type="Pfam" id="PF03781">
    <property type="entry name" value="FGE-sulfatase"/>
    <property type="match status" value="1"/>
</dbReference>